<dbReference type="PROSITE" id="PS00330">
    <property type="entry name" value="HEMOLYSIN_CALCIUM"/>
    <property type="match status" value="1"/>
</dbReference>
<dbReference type="GO" id="GO:0005576">
    <property type="term" value="C:extracellular region"/>
    <property type="evidence" value="ECO:0007669"/>
    <property type="project" value="UniProtKB-SubCell"/>
</dbReference>
<dbReference type="SUPFAM" id="SSF51120">
    <property type="entry name" value="beta-Roll"/>
    <property type="match status" value="1"/>
</dbReference>
<evidence type="ECO:0000256" key="1">
    <source>
        <dbReference type="ARBA" id="ARBA00004613"/>
    </source>
</evidence>
<evidence type="ECO:0000313" key="4">
    <source>
        <dbReference type="Proteomes" id="UP000316781"/>
    </source>
</evidence>
<evidence type="ECO:0008006" key="5">
    <source>
        <dbReference type="Google" id="ProtNLM"/>
    </source>
</evidence>
<dbReference type="PANTHER" id="PTHR38340:SF1">
    <property type="entry name" value="S-LAYER PROTEIN"/>
    <property type="match status" value="1"/>
</dbReference>
<proteinExistence type="predicted"/>
<sequence>MAQLNGTNANEVLDISSWGPPVLPATAHGVNGYGGDDTIYGSAYIDNLFGGDGNDTIYGNAGDDLIFGGNGNDTSYGGSGNDTILDAAGDDSLWGQAGNDTLWGGVGNDTYIFTAGDGIDTINDDKSPTGAAGYGGGTDLLYFGYNASQLYLFQSGNDFLITTIADASDGVMNEGVVIQDFFLGGNNVVEYLQTADNGVYDLTQVL</sequence>
<dbReference type="GO" id="GO:0005509">
    <property type="term" value="F:calcium ion binding"/>
    <property type="evidence" value="ECO:0007669"/>
    <property type="project" value="InterPro"/>
</dbReference>
<dbReference type="InterPro" id="IPR011049">
    <property type="entry name" value="Serralysin-like_metalloprot_C"/>
</dbReference>
<dbReference type="InterPro" id="IPR018511">
    <property type="entry name" value="Hemolysin-typ_Ca-bd_CS"/>
</dbReference>
<gene>
    <name evidence="3" type="ORF">FM996_06210</name>
</gene>
<dbReference type="InterPro" id="IPR001343">
    <property type="entry name" value="Hemolysn_Ca-bd"/>
</dbReference>
<organism evidence="3 4">
    <name type="scientific">Methylosinus sporium</name>
    <dbReference type="NCBI Taxonomy" id="428"/>
    <lineage>
        <taxon>Bacteria</taxon>
        <taxon>Pseudomonadati</taxon>
        <taxon>Pseudomonadota</taxon>
        <taxon>Alphaproteobacteria</taxon>
        <taxon>Hyphomicrobiales</taxon>
        <taxon>Methylocystaceae</taxon>
        <taxon>Methylosinus</taxon>
    </lineage>
</organism>
<evidence type="ECO:0000256" key="2">
    <source>
        <dbReference type="ARBA" id="ARBA00022525"/>
    </source>
</evidence>
<keyword evidence="2" id="KW-0964">Secreted</keyword>
<evidence type="ECO:0000313" key="3">
    <source>
        <dbReference type="EMBL" id="TRL36154.1"/>
    </source>
</evidence>
<accession>A0A549T2U5</accession>
<name>A0A549T2U5_METSR</name>
<reference evidence="3 4" key="1">
    <citation type="submission" date="2019-07" db="EMBL/GenBank/DDBJ databases">
        <title>Ln-dependent methylotrophs.</title>
        <authorList>
            <person name="Tani A."/>
        </authorList>
    </citation>
    <scope>NUCLEOTIDE SEQUENCE [LARGE SCALE GENOMIC DNA]</scope>
    <source>
        <strain evidence="3 4">SM89A</strain>
    </source>
</reference>
<dbReference type="AlphaFoldDB" id="A0A549T2U5"/>
<comment type="caution">
    <text evidence="3">The sequence shown here is derived from an EMBL/GenBank/DDBJ whole genome shotgun (WGS) entry which is preliminary data.</text>
</comment>
<dbReference type="PANTHER" id="PTHR38340">
    <property type="entry name" value="S-LAYER PROTEIN"/>
    <property type="match status" value="1"/>
</dbReference>
<protein>
    <recommendedName>
        <fullName evidence="5">Calcium-binding protein</fullName>
    </recommendedName>
</protein>
<dbReference type="InterPro" id="IPR050557">
    <property type="entry name" value="RTX_toxin/Mannuronan_C5-epim"/>
</dbReference>
<dbReference type="Pfam" id="PF00353">
    <property type="entry name" value="HemolysinCabind"/>
    <property type="match status" value="2"/>
</dbReference>
<dbReference type="EMBL" id="VJMF01000024">
    <property type="protein sequence ID" value="TRL36154.1"/>
    <property type="molecule type" value="Genomic_DNA"/>
</dbReference>
<dbReference type="PRINTS" id="PR00313">
    <property type="entry name" value="CABNDNGRPT"/>
</dbReference>
<comment type="subcellular location">
    <subcellularLocation>
        <location evidence="1">Secreted</location>
    </subcellularLocation>
</comment>
<dbReference type="Proteomes" id="UP000316781">
    <property type="component" value="Unassembled WGS sequence"/>
</dbReference>
<dbReference type="Gene3D" id="2.150.10.10">
    <property type="entry name" value="Serralysin-like metalloprotease, C-terminal"/>
    <property type="match status" value="2"/>
</dbReference>